<evidence type="ECO:0000313" key="3">
    <source>
        <dbReference type="Proteomes" id="UP000224854"/>
    </source>
</evidence>
<feature type="compositionally biased region" description="Polar residues" evidence="1">
    <location>
        <begin position="261"/>
        <end position="285"/>
    </location>
</feature>
<evidence type="ECO:0000256" key="1">
    <source>
        <dbReference type="SAM" id="MobiDB-lite"/>
    </source>
</evidence>
<name>A0A2C5Z4C1_9HYPO</name>
<gene>
    <name evidence="2" type="ORF">CDD82_4231</name>
</gene>
<comment type="caution">
    <text evidence="2">The sequence shown here is derived from an EMBL/GenBank/DDBJ whole genome shotgun (WGS) entry which is preliminary data.</text>
</comment>
<dbReference type="Proteomes" id="UP000224854">
    <property type="component" value="Unassembled WGS sequence"/>
</dbReference>
<protein>
    <submittedName>
        <fullName evidence="2">Uncharacterized protein</fullName>
    </submittedName>
</protein>
<dbReference type="OrthoDB" id="3946221at2759"/>
<organism evidence="2 3">
    <name type="scientific">Ophiocordyceps australis</name>
    <dbReference type="NCBI Taxonomy" id="1399860"/>
    <lineage>
        <taxon>Eukaryota</taxon>
        <taxon>Fungi</taxon>
        <taxon>Dikarya</taxon>
        <taxon>Ascomycota</taxon>
        <taxon>Pezizomycotina</taxon>
        <taxon>Sordariomycetes</taxon>
        <taxon>Hypocreomycetidae</taxon>
        <taxon>Hypocreales</taxon>
        <taxon>Ophiocordycipitaceae</taxon>
        <taxon>Ophiocordyceps</taxon>
    </lineage>
</organism>
<feature type="compositionally biased region" description="Polar residues" evidence="1">
    <location>
        <begin position="237"/>
        <end position="249"/>
    </location>
</feature>
<feature type="compositionally biased region" description="Polar residues" evidence="1">
    <location>
        <begin position="1"/>
        <end position="11"/>
    </location>
</feature>
<feature type="compositionally biased region" description="Polar residues" evidence="1">
    <location>
        <begin position="206"/>
        <end position="229"/>
    </location>
</feature>
<accession>A0A2C5Z4C1</accession>
<feature type="region of interest" description="Disordered" evidence="1">
    <location>
        <begin position="1"/>
        <end position="285"/>
    </location>
</feature>
<keyword evidence="3" id="KW-1185">Reference proteome</keyword>
<proteinExistence type="predicted"/>
<feature type="compositionally biased region" description="Low complexity" evidence="1">
    <location>
        <begin position="78"/>
        <end position="87"/>
    </location>
</feature>
<dbReference type="AlphaFoldDB" id="A0A2C5Z4C1"/>
<sequence>MSSPDPLNEATSLVLPPSSRRVTRSQRSQRFLALSNTPRKQTFELEVGDSRSPQRLLVTVQTEGTDDQQSARRKLFQSPSVPVVTRRVPLRNSIEDIPTTPKKRGRPRKLNGTPMPSAAKRRATSPATERAPRRRRIADEASEASTQKTPAPAKTPRSAKRKAKDPPAEKPSRRRRTSKDEEDVEESQSEASVRPIAKPTRRIKASKSSVQDASTDTDVNASQASTSTTRGRRKNTDVNASKTPTVTTRSSREHAAAHNPRTATANSRRCGQGNSALGRTSQQLS</sequence>
<dbReference type="EMBL" id="NJEU01000348">
    <property type="protein sequence ID" value="PHH75857.1"/>
    <property type="molecule type" value="Genomic_DNA"/>
</dbReference>
<evidence type="ECO:0000313" key="2">
    <source>
        <dbReference type="EMBL" id="PHH75857.1"/>
    </source>
</evidence>
<reference evidence="2 3" key="1">
    <citation type="submission" date="2017-06" db="EMBL/GenBank/DDBJ databases">
        <title>Ant-infecting Ophiocordyceps genomes reveal a high diversity of potential behavioral manipulation genes and a possible major role for enterotoxins.</title>
        <authorList>
            <person name="De Bekker C."/>
            <person name="Evans H.C."/>
            <person name="Brachmann A."/>
            <person name="Hughes D.P."/>
        </authorList>
    </citation>
    <scope>NUCLEOTIDE SEQUENCE [LARGE SCALE GENOMIC DNA]</scope>
    <source>
        <strain evidence="2 3">1348a</strain>
    </source>
</reference>